<dbReference type="InterPro" id="IPR045939">
    <property type="entry name" value="YhcR_N"/>
</dbReference>
<evidence type="ECO:0000259" key="5">
    <source>
        <dbReference type="Pfam" id="PF19886"/>
    </source>
</evidence>
<dbReference type="PANTHER" id="PTHR33607">
    <property type="entry name" value="ENDONUCLEASE-1"/>
    <property type="match status" value="1"/>
</dbReference>
<keyword evidence="2" id="KW-0378">Hydrolase</keyword>
<dbReference type="EMBL" id="LQQY01000021">
    <property type="protein sequence ID" value="KZE47729.1"/>
    <property type="molecule type" value="Genomic_DNA"/>
</dbReference>
<dbReference type="InterPro" id="IPR044925">
    <property type="entry name" value="His-Me_finger_sf"/>
</dbReference>
<dbReference type="Pfam" id="PF19886">
    <property type="entry name" value="DUF6359"/>
    <property type="match status" value="1"/>
</dbReference>
<dbReference type="PANTHER" id="PTHR33607:SF2">
    <property type="entry name" value="ENDONUCLEASE-1"/>
    <property type="match status" value="1"/>
</dbReference>
<comment type="caution">
    <text evidence="6">The sequence shown here is derived from an EMBL/GenBank/DDBJ whole genome shotgun (WGS) entry which is preliminary data.</text>
</comment>
<feature type="region of interest" description="Disordered" evidence="3">
    <location>
        <begin position="274"/>
        <end position="294"/>
    </location>
</feature>
<evidence type="ECO:0000313" key="7">
    <source>
        <dbReference type="Proteomes" id="UP000076510"/>
    </source>
</evidence>
<dbReference type="GO" id="GO:0004518">
    <property type="term" value="F:nuclease activity"/>
    <property type="evidence" value="ECO:0007669"/>
    <property type="project" value="UniProtKB-KW"/>
</dbReference>
<evidence type="ECO:0000256" key="2">
    <source>
        <dbReference type="ARBA" id="ARBA00022801"/>
    </source>
</evidence>
<dbReference type="GO" id="GO:0016787">
    <property type="term" value="F:hydrolase activity"/>
    <property type="evidence" value="ECO:0007669"/>
    <property type="project" value="UniProtKB-KW"/>
</dbReference>
<evidence type="ECO:0000256" key="4">
    <source>
        <dbReference type="SAM" id="SignalP"/>
    </source>
</evidence>
<feature type="domain" description="Endonuclease YhcR N-terminal" evidence="5">
    <location>
        <begin position="44"/>
        <end position="146"/>
    </location>
</feature>
<proteinExistence type="predicted"/>
<keyword evidence="4" id="KW-0732">Signal</keyword>
<evidence type="ECO:0000313" key="6">
    <source>
        <dbReference type="EMBL" id="KZE47729.1"/>
    </source>
</evidence>
<evidence type="ECO:0000256" key="3">
    <source>
        <dbReference type="SAM" id="MobiDB-lite"/>
    </source>
</evidence>
<feature type="signal peptide" evidence="4">
    <location>
        <begin position="1"/>
        <end position="20"/>
    </location>
</feature>
<dbReference type="RefSeq" id="WP_063191427.1">
    <property type="nucleotide sequence ID" value="NZ_JAMQJC010000002.1"/>
</dbReference>
<sequence>MRITAVLIMAVLLTACGQVAGDQPAGKEDVSHLQIAKRNASTPLTVEAALERQDGSLAEVAGFVTGQPVSDSEVLTAGFTNDYALALADEPGEADPEKMLFVQIPSSKRLEDGLKTNPGIIGKKRVITGKLTSYFSHPGIKGVTSISPGEEDEPSTDPGGYYSSAEGLSGEALKSALHDIIDDHRELSYSELWDAMAKTDEDPDHPGNVILLYTGRSQAKELHGGDVDDWNREHVWAKSHGNFGTARGPGTDLHHLRPADVTVNSSRGNLDFDNGGSPHDEAAGNFSDEDSWEPRDEVKGDVARMLFYMAVRYEGDAGELDLELNDRVNNGKAPNHGRLSVLLDWHESDPVDDRERRRNEIIYEEYQGNRNPFIDHPEWADQIW</sequence>
<dbReference type="PROSITE" id="PS51257">
    <property type="entry name" value="PROKAR_LIPOPROTEIN"/>
    <property type="match status" value="1"/>
</dbReference>
<organism evidence="6 7">
    <name type="scientific">Rossellomorea marisflavi</name>
    <dbReference type="NCBI Taxonomy" id="189381"/>
    <lineage>
        <taxon>Bacteria</taxon>
        <taxon>Bacillati</taxon>
        <taxon>Bacillota</taxon>
        <taxon>Bacilli</taxon>
        <taxon>Bacillales</taxon>
        <taxon>Bacillaceae</taxon>
        <taxon>Rossellomorea</taxon>
    </lineage>
</organism>
<dbReference type="Pfam" id="PF04231">
    <property type="entry name" value="Endonuclease_1"/>
    <property type="match status" value="1"/>
</dbReference>
<feature type="chain" id="PRO_5039419202" evidence="4">
    <location>
        <begin position="21"/>
        <end position="384"/>
    </location>
</feature>
<dbReference type="SUPFAM" id="SSF54060">
    <property type="entry name" value="His-Me finger endonucleases"/>
    <property type="match status" value="1"/>
</dbReference>
<keyword evidence="1" id="KW-0540">Nuclease</keyword>
<accession>A0A161RLI9</accession>
<gene>
    <name evidence="6" type="ORF">AV649_20735</name>
</gene>
<dbReference type="Proteomes" id="UP000076510">
    <property type="component" value="Unassembled WGS sequence"/>
</dbReference>
<evidence type="ECO:0000256" key="1">
    <source>
        <dbReference type="ARBA" id="ARBA00022722"/>
    </source>
</evidence>
<protein>
    <submittedName>
        <fullName evidence="6">Ribonuclease</fullName>
    </submittedName>
</protein>
<reference evidence="7" key="1">
    <citation type="submission" date="2016-01" db="EMBL/GenBank/DDBJ databases">
        <title>Whole genome sequencing of Bhargavaea cecembensis T14.</title>
        <authorList>
            <person name="Hong K.W."/>
        </authorList>
    </citation>
    <scope>NUCLEOTIDE SEQUENCE [LARGE SCALE GENOMIC DNA]</scope>
    <source>
        <strain evidence="7">M19</strain>
    </source>
</reference>
<name>A0A161RLI9_9BACI</name>
<dbReference type="InterPro" id="IPR007346">
    <property type="entry name" value="Endonuclease-I"/>
</dbReference>
<dbReference type="AlphaFoldDB" id="A0A161RLI9"/>